<accession>A0A6J5PTU2</accession>
<evidence type="ECO:0000313" key="1">
    <source>
        <dbReference type="EMBL" id="CAB4174602.1"/>
    </source>
</evidence>
<organism evidence="1">
    <name type="scientific">uncultured Caudovirales phage</name>
    <dbReference type="NCBI Taxonomy" id="2100421"/>
    <lineage>
        <taxon>Viruses</taxon>
        <taxon>Duplodnaviria</taxon>
        <taxon>Heunggongvirae</taxon>
        <taxon>Uroviricota</taxon>
        <taxon>Caudoviricetes</taxon>
        <taxon>Peduoviridae</taxon>
        <taxon>Maltschvirus</taxon>
        <taxon>Maltschvirus maltsch</taxon>
    </lineage>
</organism>
<protein>
    <submittedName>
        <fullName evidence="1">Uncharacterized protein</fullName>
    </submittedName>
</protein>
<dbReference type="EMBL" id="LR796919">
    <property type="protein sequence ID" value="CAB4174602.1"/>
    <property type="molecule type" value="Genomic_DNA"/>
</dbReference>
<gene>
    <name evidence="2" type="ORF">UFOVP1131_47</name>
    <name evidence="3" type="ORF">UFOVP1245_15</name>
    <name evidence="4" type="ORF">UFOVP1582_39</name>
    <name evidence="1" type="ORF">UFOVP966_61</name>
</gene>
<name>A0A6J5PTU2_9CAUD</name>
<proteinExistence type="predicted"/>
<evidence type="ECO:0000313" key="2">
    <source>
        <dbReference type="EMBL" id="CAB4184915.1"/>
    </source>
</evidence>
<sequence length="106" mass="11232">MVDFTDLFGNENNDVEVESEVVAPVVEAAPAPVVVQTPAPVTSNVKVSAASADEWEVAPGVWQIVTPVTGAFTLPDGTWVRPTETNGVSRAAVPAQWVEYVRALRG</sequence>
<dbReference type="EMBL" id="LR798428">
    <property type="protein sequence ID" value="CAB5231201.1"/>
    <property type="molecule type" value="Genomic_DNA"/>
</dbReference>
<dbReference type="EMBL" id="LR797071">
    <property type="protein sequence ID" value="CAB4184915.1"/>
    <property type="molecule type" value="Genomic_DNA"/>
</dbReference>
<dbReference type="EMBL" id="LR797185">
    <property type="protein sequence ID" value="CAB4192331.1"/>
    <property type="molecule type" value="Genomic_DNA"/>
</dbReference>
<evidence type="ECO:0000313" key="3">
    <source>
        <dbReference type="EMBL" id="CAB4192331.1"/>
    </source>
</evidence>
<reference evidence="1" key="1">
    <citation type="submission" date="2020-05" db="EMBL/GenBank/DDBJ databases">
        <authorList>
            <person name="Chiriac C."/>
            <person name="Salcher M."/>
            <person name="Ghai R."/>
            <person name="Kavagutti S V."/>
        </authorList>
    </citation>
    <scope>NUCLEOTIDE SEQUENCE</scope>
</reference>
<evidence type="ECO:0000313" key="4">
    <source>
        <dbReference type="EMBL" id="CAB5231201.1"/>
    </source>
</evidence>